<evidence type="ECO:0000313" key="2">
    <source>
        <dbReference type="EMBL" id="KAG0472158.1"/>
    </source>
</evidence>
<dbReference type="InterPro" id="IPR006016">
    <property type="entry name" value="UspA"/>
</dbReference>
<dbReference type="CDD" id="cd23659">
    <property type="entry name" value="USP_At3g01520-like"/>
    <property type="match status" value="1"/>
</dbReference>
<reference evidence="2 3" key="1">
    <citation type="journal article" date="2020" name="Nat. Food">
        <title>A phased Vanilla planifolia genome enables genetic improvement of flavour and production.</title>
        <authorList>
            <person name="Hasing T."/>
            <person name="Tang H."/>
            <person name="Brym M."/>
            <person name="Khazi F."/>
            <person name="Huang T."/>
            <person name="Chambers A.H."/>
        </authorList>
    </citation>
    <scope>NUCLEOTIDE SEQUENCE [LARGE SCALE GENOMIC DNA]</scope>
    <source>
        <tissue evidence="2">Leaf</tissue>
    </source>
</reference>
<dbReference type="InterPro" id="IPR014729">
    <property type="entry name" value="Rossmann-like_a/b/a_fold"/>
</dbReference>
<dbReference type="Pfam" id="PF00582">
    <property type="entry name" value="Usp"/>
    <property type="match status" value="1"/>
</dbReference>
<evidence type="ECO:0000313" key="3">
    <source>
        <dbReference type="Proteomes" id="UP000639772"/>
    </source>
</evidence>
<dbReference type="SUPFAM" id="SSF52402">
    <property type="entry name" value="Adenine nucleotide alpha hydrolases-like"/>
    <property type="match status" value="1"/>
</dbReference>
<name>A0A835QP87_VANPL</name>
<feature type="domain" description="UspA" evidence="1">
    <location>
        <begin position="20"/>
        <end position="167"/>
    </location>
</feature>
<protein>
    <recommendedName>
        <fullName evidence="1">UspA domain-containing protein</fullName>
    </recommendedName>
</protein>
<sequence length="176" mass="18974">MAELEVVVTFGDEQRESMVFLVAIDNSEESFYALRWVLRHYFSGAANPGAVHKLVVVYAKPIPSAVIGIGGLGAVDVLPYVESDLSKIADGVIQKARDLCVANLVDDATFDVSQGEAKTVLCGAAEKYQADMLVMGCRGYGAVRRAVLGSVKDYCTRYAQCNVLIVKKPLNTYSSA</sequence>
<gene>
    <name evidence="2" type="ORF">HPP92_016704</name>
</gene>
<accession>A0A835QP87</accession>
<evidence type="ECO:0000259" key="1">
    <source>
        <dbReference type="Pfam" id="PF00582"/>
    </source>
</evidence>
<dbReference type="PANTHER" id="PTHR46553">
    <property type="entry name" value="ADENINE NUCLEOTIDE ALPHA HYDROLASES-LIKE SUPERFAMILY PROTEIN"/>
    <property type="match status" value="1"/>
</dbReference>
<dbReference type="AlphaFoldDB" id="A0A835QP87"/>
<dbReference type="OrthoDB" id="843225at2759"/>
<dbReference type="Proteomes" id="UP000639772">
    <property type="component" value="Unassembled WGS sequence"/>
</dbReference>
<dbReference type="InterPro" id="IPR006015">
    <property type="entry name" value="Universal_stress_UspA"/>
</dbReference>
<organism evidence="2 3">
    <name type="scientific">Vanilla planifolia</name>
    <name type="common">Vanilla</name>
    <dbReference type="NCBI Taxonomy" id="51239"/>
    <lineage>
        <taxon>Eukaryota</taxon>
        <taxon>Viridiplantae</taxon>
        <taxon>Streptophyta</taxon>
        <taxon>Embryophyta</taxon>
        <taxon>Tracheophyta</taxon>
        <taxon>Spermatophyta</taxon>
        <taxon>Magnoliopsida</taxon>
        <taxon>Liliopsida</taxon>
        <taxon>Asparagales</taxon>
        <taxon>Orchidaceae</taxon>
        <taxon>Vanilloideae</taxon>
        <taxon>Vanilleae</taxon>
        <taxon>Vanilla</taxon>
    </lineage>
</organism>
<proteinExistence type="predicted"/>
<dbReference type="EMBL" id="JADCNM010000008">
    <property type="protein sequence ID" value="KAG0472158.1"/>
    <property type="molecule type" value="Genomic_DNA"/>
</dbReference>
<dbReference type="PRINTS" id="PR01438">
    <property type="entry name" value="UNVRSLSTRESS"/>
</dbReference>
<comment type="caution">
    <text evidence="2">The sequence shown here is derived from an EMBL/GenBank/DDBJ whole genome shotgun (WGS) entry which is preliminary data.</text>
</comment>
<dbReference type="Gene3D" id="3.40.50.620">
    <property type="entry name" value="HUPs"/>
    <property type="match status" value="1"/>
</dbReference>
<dbReference type="PANTHER" id="PTHR46553:SF3">
    <property type="entry name" value="ADENINE NUCLEOTIDE ALPHA HYDROLASES-LIKE SUPERFAMILY PROTEIN"/>
    <property type="match status" value="1"/>
</dbReference>